<dbReference type="OrthoDB" id="9776609at2"/>
<organism evidence="3 4">
    <name type="scientific">Scytonema hofmannii PCC 7110</name>
    <dbReference type="NCBI Taxonomy" id="128403"/>
    <lineage>
        <taxon>Bacteria</taxon>
        <taxon>Bacillati</taxon>
        <taxon>Cyanobacteriota</taxon>
        <taxon>Cyanophyceae</taxon>
        <taxon>Nostocales</taxon>
        <taxon>Scytonemataceae</taxon>
        <taxon>Scytonema</taxon>
    </lineage>
</organism>
<name>A0A139WVZ9_9CYAN</name>
<dbReference type="InterPro" id="IPR025711">
    <property type="entry name" value="PepSY"/>
</dbReference>
<evidence type="ECO:0000313" key="3">
    <source>
        <dbReference type="EMBL" id="KYC36606.1"/>
    </source>
</evidence>
<gene>
    <name evidence="3" type="ORF">WA1_43765</name>
</gene>
<protein>
    <submittedName>
        <fullName evidence="3">Peptidase</fullName>
    </submittedName>
</protein>
<dbReference type="Pfam" id="PF03413">
    <property type="entry name" value="PepSY"/>
    <property type="match status" value="1"/>
</dbReference>
<keyword evidence="1" id="KW-1133">Transmembrane helix</keyword>
<comment type="caution">
    <text evidence="3">The sequence shown here is derived from an EMBL/GenBank/DDBJ whole genome shotgun (WGS) entry which is preliminary data.</text>
</comment>
<proteinExistence type="predicted"/>
<dbReference type="Proteomes" id="UP000076925">
    <property type="component" value="Unassembled WGS sequence"/>
</dbReference>
<dbReference type="STRING" id="128403.WA1_43765"/>
<keyword evidence="4" id="KW-1185">Reference proteome</keyword>
<dbReference type="RefSeq" id="WP_017744630.1">
    <property type="nucleotide sequence ID" value="NZ_KQ976354.1"/>
</dbReference>
<feature type="transmembrane region" description="Helical" evidence="1">
    <location>
        <begin position="147"/>
        <end position="169"/>
    </location>
</feature>
<dbReference type="PANTHER" id="PTHR34219">
    <property type="entry name" value="IRON-REGULATED INNER MEMBRANE PROTEIN-RELATED"/>
    <property type="match status" value="1"/>
</dbReference>
<dbReference type="AlphaFoldDB" id="A0A139WVZ9"/>
<dbReference type="PANTHER" id="PTHR34219:SF3">
    <property type="entry name" value="BLL7967 PROTEIN"/>
    <property type="match status" value="1"/>
</dbReference>
<keyword evidence="1" id="KW-0812">Transmembrane</keyword>
<feature type="domain" description="PepSY" evidence="2">
    <location>
        <begin position="60"/>
        <end position="120"/>
    </location>
</feature>
<sequence length="381" mass="42562">MKPFKLRSFAFHLHRYIGLAVGLLLIIVGLTGSLLVFSDEIDHFLLRRQIGHILPSGQRMSIESVLDKVKAAYSDQPDIKATFISTIPEPDAPYQIFLSSPKGNRTEVNVNPYTGTIMGSRNSDRTFRTLAIKLHYQLLAGETGSQILGVVALLLFILSITGIILWPGWRRLISGFKIKLDAHPKRGNFDIHKVVGIIAAVFLGLTGFTGFCWNFYDFAKPVIFAVTFTPNLPNPVSIPIKGSSGLKLTQLLQKSDMALPDAVTTYIVLPTKPEDALRVGKKFPQESWKYGYSQVYLDRYTGEIVRLKNALKQSLGDKILDLFIPLHFGTFGGLPTRILYVFVGLAPLILFITGFVMWRYRYLAKPSSLNPAVELSEQSRT</sequence>
<evidence type="ECO:0000256" key="1">
    <source>
        <dbReference type="SAM" id="Phobius"/>
    </source>
</evidence>
<evidence type="ECO:0000259" key="2">
    <source>
        <dbReference type="Pfam" id="PF03413"/>
    </source>
</evidence>
<dbReference type="EMBL" id="ANNX02000047">
    <property type="protein sequence ID" value="KYC36606.1"/>
    <property type="molecule type" value="Genomic_DNA"/>
</dbReference>
<reference evidence="3 4" key="1">
    <citation type="journal article" date="2013" name="Genome Biol. Evol.">
        <title>Genomes of Stigonematalean cyanobacteria (subsection V) and the evolution of oxygenic photosynthesis from prokaryotes to plastids.</title>
        <authorList>
            <person name="Dagan T."/>
            <person name="Roettger M."/>
            <person name="Stucken K."/>
            <person name="Landan G."/>
            <person name="Koch R."/>
            <person name="Major P."/>
            <person name="Gould S.B."/>
            <person name="Goremykin V.V."/>
            <person name="Rippka R."/>
            <person name="Tandeau de Marsac N."/>
            <person name="Gugger M."/>
            <person name="Lockhart P.J."/>
            <person name="Allen J.F."/>
            <person name="Brune I."/>
            <person name="Maus I."/>
            <person name="Puhler A."/>
            <person name="Martin W.F."/>
        </authorList>
    </citation>
    <scope>NUCLEOTIDE SEQUENCE [LARGE SCALE GENOMIC DNA]</scope>
    <source>
        <strain evidence="3 4">PCC 7110</strain>
    </source>
</reference>
<dbReference type="Pfam" id="PF03929">
    <property type="entry name" value="PepSY_TM"/>
    <property type="match status" value="1"/>
</dbReference>
<feature type="transmembrane region" description="Helical" evidence="1">
    <location>
        <begin position="338"/>
        <end position="358"/>
    </location>
</feature>
<keyword evidence="1" id="KW-0472">Membrane</keyword>
<feature type="transmembrane region" description="Helical" evidence="1">
    <location>
        <begin position="16"/>
        <end position="37"/>
    </location>
</feature>
<dbReference type="InterPro" id="IPR005625">
    <property type="entry name" value="PepSY-ass_TM"/>
</dbReference>
<accession>A0A139WVZ9</accession>
<feature type="transmembrane region" description="Helical" evidence="1">
    <location>
        <begin position="194"/>
        <end position="216"/>
    </location>
</feature>
<evidence type="ECO:0000313" key="4">
    <source>
        <dbReference type="Proteomes" id="UP000076925"/>
    </source>
</evidence>